<sequence length="402" mass="44593">MTSLNILIVGGGIAGPMAAYWLAKAGHRVTIIERAPTLLKTGQGIDIEGPAREIIDRMGVLDQMKAKSTQEEGFAFTDNNGVPVATIRGGLTQEIEIMRGEMCEILCKAADAFESVHFRYETNIVDIVQMPDRVEVLLSNDQKESYDAVIGADGMRSKTRELAFDEGTKAKAFRARDHYCAYFSIPHEDGDGPHSRWQNATRGRSILIRPHTDEISSVYLAQRDKSDSLSAACRSDKESQKLAVAAAFEGVGGLGPRVVKGMLESDNFYFDSLSQIILDKWSQERVALIGDAAYAPSAVTGQGVILSVLGAYIIAGELSETPENPIAAFKRYESRIRKYVDKQQAIPFGGNAPRVANPRTNWGIWILRMTFRFIAWSGIWKWISFKGPSFPLPEYPRMNYRD</sequence>
<dbReference type="AlphaFoldDB" id="A0A9Q9B8L3"/>
<keyword evidence="2" id="KW-0274">FAD</keyword>
<dbReference type="InterPro" id="IPR002938">
    <property type="entry name" value="FAD-bd"/>
</dbReference>
<dbReference type="InterPro" id="IPR051704">
    <property type="entry name" value="FAD_aromatic-hydroxylase"/>
</dbReference>
<proteinExistence type="predicted"/>
<evidence type="ECO:0000256" key="2">
    <source>
        <dbReference type="ARBA" id="ARBA00022827"/>
    </source>
</evidence>
<keyword evidence="6" id="KW-1185">Reference proteome</keyword>
<name>A0A9Q9B8L3_9PEZI</name>
<keyword evidence="3" id="KW-0560">Oxidoreductase</keyword>
<dbReference type="Pfam" id="PF01494">
    <property type="entry name" value="FAD_binding_3"/>
    <property type="match status" value="1"/>
</dbReference>
<protein>
    <submittedName>
        <fullName evidence="5">FAD-binding domain, FAD/NAD(P)-binding domain superfamily</fullName>
    </submittedName>
</protein>
<dbReference type="Gene3D" id="3.30.9.10">
    <property type="entry name" value="D-Amino Acid Oxidase, subunit A, domain 2"/>
    <property type="match status" value="1"/>
</dbReference>
<evidence type="ECO:0000259" key="4">
    <source>
        <dbReference type="Pfam" id="PF01494"/>
    </source>
</evidence>
<dbReference type="GO" id="GO:0071949">
    <property type="term" value="F:FAD binding"/>
    <property type="evidence" value="ECO:0007669"/>
    <property type="project" value="InterPro"/>
</dbReference>
<keyword evidence="1" id="KW-0285">Flavoprotein</keyword>
<dbReference type="PANTHER" id="PTHR46865:SF2">
    <property type="entry name" value="MONOOXYGENASE"/>
    <property type="match status" value="1"/>
</dbReference>
<evidence type="ECO:0000313" key="5">
    <source>
        <dbReference type="EMBL" id="USW59061.1"/>
    </source>
</evidence>
<dbReference type="Gene3D" id="3.50.50.60">
    <property type="entry name" value="FAD/NAD(P)-binding domain"/>
    <property type="match status" value="1"/>
</dbReference>
<accession>A0A9Q9B8L3</accession>
<reference evidence="5" key="1">
    <citation type="submission" date="2022-06" db="EMBL/GenBank/DDBJ databases">
        <title>Complete genome sequences of two strains of the flax pathogen Septoria linicola.</title>
        <authorList>
            <person name="Lapalu N."/>
            <person name="Simon A."/>
            <person name="Demenou B."/>
            <person name="Paumier D."/>
            <person name="Guillot M.-P."/>
            <person name="Gout L."/>
            <person name="Valade R."/>
        </authorList>
    </citation>
    <scope>NUCLEOTIDE SEQUENCE</scope>
    <source>
        <strain evidence="5">SE15195</strain>
    </source>
</reference>
<organism evidence="5 6">
    <name type="scientific">Septoria linicola</name>
    <dbReference type="NCBI Taxonomy" id="215465"/>
    <lineage>
        <taxon>Eukaryota</taxon>
        <taxon>Fungi</taxon>
        <taxon>Dikarya</taxon>
        <taxon>Ascomycota</taxon>
        <taxon>Pezizomycotina</taxon>
        <taxon>Dothideomycetes</taxon>
        <taxon>Dothideomycetidae</taxon>
        <taxon>Mycosphaerellales</taxon>
        <taxon>Mycosphaerellaceae</taxon>
        <taxon>Septoria</taxon>
    </lineage>
</organism>
<gene>
    <name evidence="5" type="ORF">Slin15195_G123800</name>
</gene>
<dbReference type="OrthoDB" id="655030at2759"/>
<evidence type="ECO:0000256" key="1">
    <source>
        <dbReference type="ARBA" id="ARBA00022630"/>
    </source>
</evidence>
<evidence type="ECO:0000313" key="6">
    <source>
        <dbReference type="Proteomes" id="UP001056384"/>
    </source>
</evidence>
<dbReference type="Proteomes" id="UP001056384">
    <property type="component" value="Chromosome 12"/>
</dbReference>
<feature type="domain" description="FAD-binding" evidence="4">
    <location>
        <begin position="5"/>
        <end position="320"/>
    </location>
</feature>
<dbReference type="SUPFAM" id="SSF51905">
    <property type="entry name" value="FAD/NAD(P)-binding domain"/>
    <property type="match status" value="1"/>
</dbReference>
<dbReference type="EMBL" id="CP099429">
    <property type="protein sequence ID" value="USW59061.1"/>
    <property type="molecule type" value="Genomic_DNA"/>
</dbReference>
<dbReference type="PRINTS" id="PR00420">
    <property type="entry name" value="RNGMNOXGNASE"/>
</dbReference>
<dbReference type="PANTHER" id="PTHR46865">
    <property type="entry name" value="OXIDOREDUCTASE-RELATED"/>
    <property type="match status" value="1"/>
</dbReference>
<evidence type="ECO:0000256" key="3">
    <source>
        <dbReference type="ARBA" id="ARBA00023002"/>
    </source>
</evidence>
<dbReference type="GO" id="GO:0016491">
    <property type="term" value="F:oxidoreductase activity"/>
    <property type="evidence" value="ECO:0007669"/>
    <property type="project" value="UniProtKB-KW"/>
</dbReference>
<dbReference type="InterPro" id="IPR036188">
    <property type="entry name" value="FAD/NAD-bd_sf"/>
</dbReference>